<reference evidence="2 3" key="1">
    <citation type="submission" date="2016-11" db="EMBL/GenBank/DDBJ databases">
        <title>A multilocus sequence analysis scheme for characterization of bacteria in the genus Thioclava.</title>
        <authorList>
            <person name="Liu Y."/>
            <person name="Shao Z."/>
        </authorList>
    </citation>
    <scope>NUCLEOTIDE SEQUENCE [LARGE SCALE GENOMIC DNA]</scope>
    <source>
        <strain evidence="2 3">11.10-0-13</strain>
    </source>
</reference>
<feature type="signal peptide" evidence="1">
    <location>
        <begin position="1"/>
        <end position="22"/>
    </location>
</feature>
<dbReference type="EMBL" id="MPZS01000003">
    <property type="protein sequence ID" value="OOY10967.1"/>
    <property type="molecule type" value="Genomic_DNA"/>
</dbReference>
<gene>
    <name evidence="2" type="ORF">BMG00_14560</name>
</gene>
<proteinExistence type="predicted"/>
<evidence type="ECO:0000313" key="2">
    <source>
        <dbReference type="EMBL" id="OOY10967.1"/>
    </source>
</evidence>
<name>A0ABX3MHY3_9RHOB</name>
<evidence type="ECO:0000313" key="3">
    <source>
        <dbReference type="Proteomes" id="UP000242224"/>
    </source>
</evidence>
<feature type="chain" id="PRO_5046325930" evidence="1">
    <location>
        <begin position="23"/>
        <end position="164"/>
    </location>
</feature>
<organism evidence="2 3">
    <name type="scientific">Thioclava marina</name>
    <dbReference type="NCBI Taxonomy" id="1915077"/>
    <lineage>
        <taxon>Bacteria</taxon>
        <taxon>Pseudomonadati</taxon>
        <taxon>Pseudomonadota</taxon>
        <taxon>Alphaproteobacteria</taxon>
        <taxon>Rhodobacterales</taxon>
        <taxon>Paracoccaceae</taxon>
        <taxon>Thioclava</taxon>
    </lineage>
</organism>
<comment type="caution">
    <text evidence="2">The sequence shown here is derived from an EMBL/GenBank/DDBJ whole genome shotgun (WGS) entry which is preliminary data.</text>
</comment>
<protein>
    <submittedName>
        <fullName evidence="2">Uncharacterized protein</fullName>
    </submittedName>
</protein>
<accession>A0ABX3MHY3</accession>
<keyword evidence="1" id="KW-0732">Signal</keyword>
<dbReference type="RefSeq" id="WP_078574859.1">
    <property type="nucleotide sequence ID" value="NZ_MPZS01000003.1"/>
</dbReference>
<evidence type="ECO:0000256" key="1">
    <source>
        <dbReference type="SAM" id="SignalP"/>
    </source>
</evidence>
<sequence length="164" mass="16729">MRRSDPIVALVAGLLLAGAAQAGGLVAWSDGDLGIAAQVPQGWVSDTMPGGGVLFSAPGIDPHKAPHVALRAHADNGSDLDAAHDQLLRAILLDGETVLSDDQGTAGFAIRSQDAFGKVTLHQTERLDCASGALLASVQTDYPAGMAAQMAPLLAQVPATLTCR</sequence>
<dbReference type="Proteomes" id="UP000242224">
    <property type="component" value="Unassembled WGS sequence"/>
</dbReference>
<keyword evidence="3" id="KW-1185">Reference proteome</keyword>